<comment type="caution">
    <text evidence="1">The sequence shown here is derived from an EMBL/GenBank/DDBJ whole genome shotgun (WGS) entry which is preliminary data.</text>
</comment>
<dbReference type="EMBL" id="SNRW01005632">
    <property type="protein sequence ID" value="KAA6384691.1"/>
    <property type="molecule type" value="Genomic_DNA"/>
</dbReference>
<dbReference type="AlphaFoldDB" id="A0A5J4VQC2"/>
<accession>A0A5J4VQC2</accession>
<proteinExistence type="predicted"/>
<sequence length="248" mass="28210">MSVPDEYNVIGGLLGLGPDILLEILSELRLISNAVQFIGICKKIYILKDHDRFYKIMGTLNYPIEIYSSCPSDIEFIDIDGVQKKITKKQEKFNIVSINQNLEEGIWSFETIFISSKCQGNGGVGIVRDSYNIPVDANPTCNPHNQHMAMYIGKDYGEGRIYYKGIKTHGNIAFTNNQIVKLEFDSEKGSLTYFVDGVQQPIYISGIKEKVRFFVVMYFTYSFQTFRSLKRLAAPTSGHVENEKAIQW</sequence>
<organism evidence="1 2">
    <name type="scientific">Streblomastix strix</name>
    <dbReference type="NCBI Taxonomy" id="222440"/>
    <lineage>
        <taxon>Eukaryota</taxon>
        <taxon>Metamonada</taxon>
        <taxon>Preaxostyla</taxon>
        <taxon>Oxymonadida</taxon>
        <taxon>Streblomastigidae</taxon>
        <taxon>Streblomastix</taxon>
    </lineage>
</organism>
<dbReference type="InterPro" id="IPR043136">
    <property type="entry name" value="B30.2/SPRY_sf"/>
</dbReference>
<gene>
    <name evidence="1" type="ORF">EZS28_019783</name>
</gene>
<evidence type="ECO:0000313" key="2">
    <source>
        <dbReference type="Proteomes" id="UP000324800"/>
    </source>
</evidence>
<dbReference type="Proteomes" id="UP000324800">
    <property type="component" value="Unassembled WGS sequence"/>
</dbReference>
<protein>
    <recommendedName>
        <fullName evidence="3">SPRY domain-containing protein</fullName>
    </recommendedName>
</protein>
<evidence type="ECO:0008006" key="3">
    <source>
        <dbReference type="Google" id="ProtNLM"/>
    </source>
</evidence>
<dbReference type="Gene3D" id="2.60.120.920">
    <property type="match status" value="1"/>
</dbReference>
<evidence type="ECO:0000313" key="1">
    <source>
        <dbReference type="EMBL" id="KAA6384691.1"/>
    </source>
</evidence>
<name>A0A5J4VQC2_9EUKA</name>
<reference evidence="1 2" key="1">
    <citation type="submission" date="2019-03" db="EMBL/GenBank/DDBJ databases">
        <title>Single cell metagenomics reveals metabolic interactions within the superorganism composed of flagellate Streblomastix strix and complex community of Bacteroidetes bacteria on its surface.</title>
        <authorList>
            <person name="Treitli S.C."/>
            <person name="Kolisko M."/>
            <person name="Husnik F."/>
            <person name="Keeling P."/>
            <person name="Hampl V."/>
        </authorList>
    </citation>
    <scope>NUCLEOTIDE SEQUENCE [LARGE SCALE GENOMIC DNA]</scope>
    <source>
        <strain evidence="1">ST1C</strain>
    </source>
</reference>